<dbReference type="SUPFAM" id="SSF49785">
    <property type="entry name" value="Galactose-binding domain-like"/>
    <property type="match status" value="1"/>
</dbReference>
<dbReference type="Pfam" id="PF00512">
    <property type="entry name" value="HisKA"/>
    <property type="match status" value="1"/>
</dbReference>
<dbReference type="Proteomes" id="UP001501175">
    <property type="component" value="Unassembled WGS sequence"/>
</dbReference>
<name>A0ABP8NHH7_9BACT</name>
<dbReference type="EC" id="2.7.13.3" evidence="2"/>
<feature type="transmembrane region" description="Helical" evidence="4">
    <location>
        <begin position="348"/>
        <end position="368"/>
    </location>
</feature>
<evidence type="ECO:0000259" key="6">
    <source>
        <dbReference type="PROSITE" id="PS50109"/>
    </source>
</evidence>
<dbReference type="PROSITE" id="PS50109">
    <property type="entry name" value="HIS_KIN"/>
    <property type="match status" value="1"/>
</dbReference>
<feature type="transmembrane region" description="Helical" evidence="4">
    <location>
        <begin position="196"/>
        <end position="225"/>
    </location>
</feature>
<dbReference type="InterPro" id="IPR004358">
    <property type="entry name" value="Sig_transdc_His_kin-like_C"/>
</dbReference>
<keyword evidence="3" id="KW-0597">Phosphoprotein</keyword>
<protein>
    <recommendedName>
        <fullName evidence="2">histidine kinase</fullName>
        <ecNumber evidence="2">2.7.13.3</ecNumber>
    </recommendedName>
</protein>
<keyword evidence="5" id="KW-0732">Signal</keyword>
<feature type="transmembrane region" description="Helical" evidence="4">
    <location>
        <begin position="374"/>
        <end position="396"/>
    </location>
</feature>
<dbReference type="SUPFAM" id="SSF47384">
    <property type="entry name" value="Homodimeric domain of signal transducing histidine kinase"/>
    <property type="match status" value="1"/>
</dbReference>
<keyword evidence="4" id="KW-0812">Transmembrane</keyword>
<dbReference type="SUPFAM" id="SSF55874">
    <property type="entry name" value="ATPase domain of HSP90 chaperone/DNA topoisomerase II/histidine kinase"/>
    <property type="match status" value="1"/>
</dbReference>
<feature type="domain" description="Histidine kinase" evidence="6">
    <location>
        <begin position="477"/>
        <end position="721"/>
    </location>
</feature>
<evidence type="ECO:0000256" key="5">
    <source>
        <dbReference type="SAM" id="SignalP"/>
    </source>
</evidence>
<keyword evidence="8" id="KW-1185">Reference proteome</keyword>
<keyword evidence="4" id="KW-0472">Membrane</keyword>
<accession>A0ABP8NHH7</accession>
<feature type="transmembrane region" description="Helical" evidence="4">
    <location>
        <begin position="264"/>
        <end position="287"/>
    </location>
</feature>
<gene>
    <name evidence="7" type="ORF">GCM10023189_46070</name>
</gene>
<sequence length="721" mass="80152">MKTRLLTLLLIWLLRLTTWGQSAAVVQLGNLSEKGIVLDTGWTWQAGDESGWAGPSYNDRQWSPINPAQSIHSLNRIRQAGIGWFRLRLQVDTSLVGKPLALLVSQTGASEIYLNGHLITRLGTVSPNPHTEKARFITNQPVAVSFSQAGEQVIAVRYSFTAPNFYVFFPMDGYALWCLRVSLLPHEAAVTSYSRFLHLILIPAALKAGITLMLALFHLFLYFGYPGQRAHLPFGISMLLYSPWLIGPTLLYESTLTVSQAFGLFWLLYGFVAIAGILGTLALYQVFNRPTDFFFRTLILGYMLATLSMPVYGLGFVLAFFTTLYQVGLSLQTALKGVRQGQSEGRIVAINSIIWMICLVLAALSPYFSDNPVLAVVFRAGFDLLSPVSFSAILAAEYARTSRTLQIKLAEVETLSKKTISQEQEKQQILAQHNETLERQVVNRTQQLQASLDELKKAQTQLIHHEKMASLGELTAGIAHEIQNPLNFVNNLTEVSQELVGELKEEEDKANPDPTLRKELLIDLEESLQKITHHGKRADSIVKGMLQHSRSSSGEKQPTDLNKLAEEYLRLAYQGLRAKDKSFNADLRLNLDPNLKLVNVAPQEIGRVLLNIYNNAFYATQEKLKQTGKAGIVLDYQPQIEITTHKGNGQVELRIKDNGTGISPEVINKIYQPFFTTKPTGQGTGLGLSLSYDIVTKGHGGEMRVESTPGEFTEFVVSIPS</sequence>
<evidence type="ECO:0000313" key="8">
    <source>
        <dbReference type="Proteomes" id="UP001501175"/>
    </source>
</evidence>
<dbReference type="EMBL" id="BAABHD010000079">
    <property type="protein sequence ID" value="GAA4465438.1"/>
    <property type="molecule type" value="Genomic_DNA"/>
</dbReference>
<feature type="signal peptide" evidence="5">
    <location>
        <begin position="1"/>
        <end position="23"/>
    </location>
</feature>
<dbReference type="Gene3D" id="3.30.565.10">
    <property type="entry name" value="Histidine kinase-like ATPase, C-terminal domain"/>
    <property type="match status" value="1"/>
</dbReference>
<dbReference type="SMART" id="SM00387">
    <property type="entry name" value="HATPase_c"/>
    <property type="match status" value="1"/>
</dbReference>
<dbReference type="Pfam" id="PF02518">
    <property type="entry name" value="HATPase_c"/>
    <property type="match status" value="1"/>
</dbReference>
<dbReference type="InterPro" id="IPR036097">
    <property type="entry name" value="HisK_dim/P_sf"/>
</dbReference>
<keyword evidence="4" id="KW-1133">Transmembrane helix</keyword>
<dbReference type="PRINTS" id="PR00344">
    <property type="entry name" value="BCTRLSENSOR"/>
</dbReference>
<dbReference type="InterPro" id="IPR003594">
    <property type="entry name" value="HATPase_dom"/>
</dbReference>
<dbReference type="Gene3D" id="2.60.120.260">
    <property type="entry name" value="Galactose-binding domain-like"/>
    <property type="match status" value="1"/>
</dbReference>
<dbReference type="Gene3D" id="1.10.287.130">
    <property type="match status" value="1"/>
</dbReference>
<organism evidence="7 8">
    <name type="scientific">Nibrella saemangeumensis</name>
    <dbReference type="NCBI Taxonomy" id="1084526"/>
    <lineage>
        <taxon>Bacteria</taxon>
        <taxon>Pseudomonadati</taxon>
        <taxon>Bacteroidota</taxon>
        <taxon>Cytophagia</taxon>
        <taxon>Cytophagales</taxon>
        <taxon>Spirosomataceae</taxon>
        <taxon>Nibrella</taxon>
    </lineage>
</organism>
<dbReference type="PANTHER" id="PTHR43065:SF42">
    <property type="entry name" value="TWO-COMPONENT SENSOR PPRA"/>
    <property type="match status" value="1"/>
</dbReference>
<feature type="chain" id="PRO_5046689205" description="histidine kinase" evidence="5">
    <location>
        <begin position="24"/>
        <end position="721"/>
    </location>
</feature>
<evidence type="ECO:0000256" key="3">
    <source>
        <dbReference type="ARBA" id="ARBA00022553"/>
    </source>
</evidence>
<dbReference type="RefSeq" id="WP_345247458.1">
    <property type="nucleotide sequence ID" value="NZ_BAABHD010000079.1"/>
</dbReference>
<evidence type="ECO:0000313" key="7">
    <source>
        <dbReference type="EMBL" id="GAA4465438.1"/>
    </source>
</evidence>
<comment type="catalytic activity">
    <reaction evidence="1">
        <text>ATP + protein L-histidine = ADP + protein N-phospho-L-histidine.</text>
        <dbReference type="EC" id="2.7.13.3"/>
    </reaction>
</comment>
<dbReference type="PANTHER" id="PTHR43065">
    <property type="entry name" value="SENSOR HISTIDINE KINASE"/>
    <property type="match status" value="1"/>
</dbReference>
<dbReference type="InterPro" id="IPR003661">
    <property type="entry name" value="HisK_dim/P_dom"/>
</dbReference>
<dbReference type="InterPro" id="IPR008979">
    <property type="entry name" value="Galactose-bd-like_sf"/>
</dbReference>
<dbReference type="InterPro" id="IPR036890">
    <property type="entry name" value="HATPase_C_sf"/>
</dbReference>
<feature type="transmembrane region" description="Helical" evidence="4">
    <location>
        <begin position="299"/>
        <end position="327"/>
    </location>
</feature>
<dbReference type="CDD" id="cd00082">
    <property type="entry name" value="HisKA"/>
    <property type="match status" value="1"/>
</dbReference>
<evidence type="ECO:0000256" key="1">
    <source>
        <dbReference type="ARBA" id="ARBA00000085"/>
    </source>
</evidence>
<proteinExistence type="predicted"/>
<dbReference type="InterPro" id="IPR005467">
    <property type="entry name" value="His_kinase_dom"/>
</dbReference>
<evidence type="ECO:0000256" key="4">
    <source>
        <dbReference type="SAM" id="Phobius"/>
    </source>
</evidence>
<dbReference type="SMART" id="SM00388">
    <property type="entry name" value="HisKA"/>
    <property type="match status" value="1"/>
</dbReference>
<reference evidence="8" key="1">
    <citation type="journal article" date="2019" name="Int. J. Syst. Evol. Microbiol.">
        <title>The Global Catalogue of Microorganisms (GCM) 10K type strain sequencing project: providing services to taxonomists for standard genome sequencing and annotation.</title>
        <authorList>
            <consortium name="The Broad Institute Genomics Platform"/>
            <consortium name="The Broad Institute Genome Sequencing Center for Infectious Disease"/>
            <person name="Wu L."/>
            <person name="Ma J."/>
        </authorList>
    </citation>
    <scope>NUCLEOTIDE SEQUENCE [LARGE SCALE GENOMIC DNA]</scope>
    <source>
        <strain evidence="8">JCM 17927</strain>
    </source>
</reference>
<feature type="transmembrane region" description="Helical" evidence="4">
    <location>
        <begin position="231"/>
        <end position="252"/>
    </location>
</feature>
<comment type="caution">
    <text evidence="7">The sequence shown here is derived from an EMBL/GenBank/DDBJ whole genome shotgun (WGS) entry which is preliminary data.</text>
</comment>
<evidence type="ECO:0000256" key="2">
    <source>
        <dbReference type="ARBA" id="ARBA00012438"/>
    </source>
</evidence>